<organism evidence="2 3">
    <name type="scientific">Halalkalicoccus jeotgali (strain DSM 18796 / CECT 7217 / JCM 14584 / KCTC 4019 / B3)</name>
    <dbReference type="NCBI Taxonomy" id="795797"/>
    <lineage>
        <taxon>Archaea</taxon>
        <taxon>Methanobacteriati</taxon>
        <taxon>Methanobacteriota</taxon>
        <taxon>Stenosarchaea group</taxon>
        <taxon>Halobacteria</taxon>
        <taxon>Halobacteriales</taxon>
        <taxon>Halococcaceae</taxon>
        <taxon>Halalkalicoccus</taxon>
    </lineage>
</organism>
<accession>D8J6P4</accession>
<feature type="transmembrane region" description="Helical" evidence="1">
    <location>
        <begin position="145"/>
        <end position="164"/>
    </location>
</feature>
<dbReference type="KEGG" id="hje:HacjB3_02640"/>
<sequence length="394" mass="43074">MIAVIPQTVRWHISGGGTVRGPAFLLVVTGLYVGVRLFKTGDRKWALPGAALYGLTMLTHPLYMAYFGLSYLVLYALFSRSVRGLVDGALVAVGGAIVGAPWWLYVSQTYGYETILNASATHGGLFSSEFKDILGSLLLFHSSSYPSELLIGFLVTAGAIYALSERRYALPIWFVVTDIFITQQRIAFIPGAMLMAIVVVGAVVPWLAEVASGQGDRDQLSSNVVSGHSGRETIMAVALIAIVVTTTWFGALYVAGDPPGEDRTSMSSYVDGDDIEAMKWVASETPPDTQFVVLDSAAEWFPYVAERTALSVWWGAEWTTPEQYEHQRALHGELSACNDEMCVRDTLNENNLDPEYIYVPKGQFATQADNTTNESDSYEVAYENDGVIIFHADN</sequence>
<dbReference type="EMBL" id="CP002062">
    <property type="protein sequence ID" value="ADJ13921.1"/>
    <property type="molecule type" value="Genomic_DNA"/>
</dbReference>
<dbReference type="Proteomes" id="UP000000390">
    <property type="component" value="Chromosome"/>
</dbReference>
<dbReference type="STRING" id="795797.HacjB3_02640"/>
<keyword evidence="1" id="KW-0812">Transmembrane</keyword>
<protein>
    <recommendedName>
        <fullName evidence="4">Glycosyltransferase RgtA/B/C/D-like domain-containing protein</fullName>
    </recommendedName>
</protein>
<keyword evidence="1" id="KW-1133">Transmembrane helix</keyword>
<dbReference type="AlphaFoldDB" id="D8J6P4"/>
<feature type="transmembrane region" description="Helical" evidence="1">
    <location>
        <begin position="185"/>
        <end position="208"/>
    </location>
</feature>
<evidence type="ECO:0000313" key="2">
    <source>
        <dbReference type="EMBL" id="ADJ13921.1"/>
    </source>
</evidence>
<proteinExistence type="predicted"/>
<gene>
    <name evidence="2" type="ordered locus">HacjB3_02640</name>
</gene>
<dbReference type="RefSeq" id="WP_013199352.1">
    <property type="nucleotide sequence ID" value="NC_014297.1"/>
</dbReference>
<reference evidence="2 3" key="1">
    <citation type="journal article" date="2010" name="J. Bacteriol.">
        <title>Complete genome sequence of Halalkalicoccus jeotgali B3(T), an extremely halophilic archaeon.</title>
        <authorList>
            <person name="Roh S.W."/>
            <person name="Nam Y.D."/>
            <person name="Nam S.H."/>
            <person name="Choi S.H."/>
            <person name="Park H.S."/>
            <person name="Bae J.W."/>
        </authorList>
    </citation>
    <scope>NUCLEOTIDE SEQUENCE [LARGE SCALE GENOMIC DNA]</scope>
    <source>
        <strain evidence="3">DSM 18796 / CECT 7217 / JCM 14584 / KCTC 4019 / B3</strain>
    </source>
</reference>
<evidence type="ECO:0008006" key="4">
    <source>
        <dbReference type="Google" id="ProtNLM"/>
    </source>
</evidence>
<name>D8J6P4_HALJB</name>
<feature type="transmembrane region" description="Helical" evidence="1">
    <location>
        <begin position="234"/>
        <end position="256"/>
    </location>
</feature>
<dbReference type="GeneID" id="9418328"/>
<dbReference type="PATRIC" id="fig|795797.18.peg.534"/>
<feature type="transmembrane region" description="Helical" evidence="1">
    <location>
        <begin position="21"/>
        <end position="38"/>
    </location>
</feature>
<evidence type="ECO:0000313" key="3">
    <source>
        <dbReference type="Proteomes" id="UP000000390"/>
    </source>
</evidence>
<feature type="transmembrane region" description="Helical" evidence="1">
    <location>
        <begin position="85"/>
        <end position="105"/>
    </location>
</feature>
<dbReference type="HOGENOM" id="CLU_039476_0_0_2"/>
<evidence type="ECO:0000256" key="1">
    <source>
        <dbReference type="SAM" id="Phobius"/>
    </source>
</evidence>
<keyword evidence="1" id="KW-0472">Membrane</keyword>
<dbReference type="OrthoDB" id="242465at2157"/>
<feature type="transmembrane region" description="Helical" evidence="1">
    <location>
        <begin position="58"/>
        <end position="78"/>
    </location>
</feature>